<keyword evidence="3" id="KW-1185">Reference proteome</keyword>
<evidence type="ECO:0000313" key="2">
    <source>
        <dbReference type="EMBL" id="ERN02610.1"/>
    </source>
</evidence>
<dbReference type="EMBL" id="KI394524">
    <property type="protein sequence ID" value="ERN02610.1"/>
    <property type="molecule type" value="Genomic_DNA"/>
</dbReference>
<accession>W1P6K0</accession>
<dbReference type="AlphaFoldDB" id="W1P6K0"/>
<feature type="region of interest" description="Disordered" evidence="1">
    <location>
        <begin position="46"/>
        <end position="65"/>
    </location>
</feature>
<organism evidence="2 3">
    <name type="scientific">Amborella trichopoda</name>
    <dbReference type="NCBI Taxonomy" id="13333"/>
    <lineage>
        <taxon>Eukaryota</taxon>
        <taxon>Viridiplantae</taxon>
        <taxon>Streptophyta</taxon>
        <taxon>Embryophyta</taxon>
        <taxon>Tracheophyta</taxon>
        <taxon>Spermatophyta</taxon>
        <taxon>Magnoliopsida</taxon>
        <taxon>Amborellales</taxon>
        <taxon>Amborellaceae</taxon>
        <taxon>Amborella</taxon>
    </lineage>
</organism>
<feature type="compositionally biased region" description="Basic and acidic residues" evidence="1">
    <location>
        <begin position="1"/>
        <end position="17"/>
    </location>
</feature>
<feature type="non-terminal residue" evidence="2">
    <location>
        <position position="1"/>
    </location>
</feature>
<dbReference type="Proteomes" id="UP000017836">
    <property type="component" value="Unassembled WGS sequence"/>
</dbReference>
<sequence>LYLSKEKDNPKESDSHSHHSGCIAGITSTSLPSSSWVIDSYASHHMTGSSSDFHSLDNFSGHSFW</sequence>
<gene>
    <name evidence="2" type="ORF">AMTR_s00087p00180720</name>
</gene>
<reference evidence="3" key="1">
    <citation type="journal article" date="2013" name="Science">
        <title>The Amborella genome and the evolution of flowering plants.</title>
        <authorList>
            <consortium name="Amborella Genome Project"/>
        </authorList>
    </citation>
    <scope>NUCLEOTIDE SEQUENCE [LARGE SCALE GENOMIC DNA]</scope>
</reference>
<dbReference type="HOGENOM" id="CLU_2856442_0_0_1"/>
<name>W1P6K0_AMBTC</name>
<dbReference type="Gramene" id="ERN02610">
    <property type="protein sequence ID" value="ERN02610"/>
    <property type="gene ID" value="AMTR_s00087p00180720"/>
</dbReference>
<feature type="region of interest" description="Disordered" evidence="1">
    <location>
        <begin position="1"/>
        <end position="21"/>
    </location>
</feature>
<evidence type="ECO:0000313" key="3">
    <source>
        <dbReference type="Proteomes" id="UP000017836"/>
    </source>
</evidence>
<proteinExistence type="predicted"/>
<protein>
    <submittedName>
        <fullName evidence="2">Uncharacterized protein</fullName>
    </submittedName>
</protein>
<evidence type="ECO:0000256" key="1">
    <source>
        <dbReference type="SAM" id="MobiDB-lite"/>
    </source>
</evidence>